<dbReference type="PANTHER" id="PTHR30203:SF24">
    <property type="entry name" value="BLR4935 PROTEIN"/>
    <property type="match status" value="1"/>
</dbReference>
<reference evidence="2 3" key="1">
    <citation type="journal article" date="2017" name="Genome Announc.">
        <title>Complete Genome Sequences of Two Acetylene-Fermenting Pelobacter acetylenicus Strains.</title>
        <authorList>
            <person name="Sutton J.M."/>
            <person name="Baesman S.M."/>
            <person name="Fierst J.L."/>
            <person name="Poret-Peterson A.T."/>
            <person name="Oremland R.S."/>
            <person name="Dunlap D.S."/>
            <person name="Akob D.M."/>
        </authorList>
    </citation>
    <scope>NUCLEOTIDE SEQUENCE [LARGE SCALE GENOMIC DNA]</scope>
    <source>
        <strain evidence="2 3">SFB93</strain>
    </source>
</reference>
<dbReference type="EMBL" id="CP015519">
    <property type="protein sequence ID" value="APG27190.1"/>
    <property type="molecule type" value="Genomic_DNA"/>
</dbReference>
<gene>
    <name evidence="2" type="ORF">A7E78_04675</name>
</gene>
<evidence type="ECO:0000313" key="2">
    <source>
        <dbReference type="EMBL" id="APG27190.1"/>
    </source>
</evidence>
<dbReference type="RefSeq" id="WP_158516072.1">
    <property type="nucleotide sequence ID" value="NZ_CP015519.1"/>
</dbReference>
<evidence type="ECO:0000256" key="1">
    <source>
        <dbReference type="ARBA" id="ARBA00007613"/>
    </source>
</evidence>
<dbReference type="KEGG" id="pef:A7E78_04675"/>
<evidence type="ECO:0000313" key="3">
    <source>
        <dbReference type="Proteomes" id="UP000182517"/>
    </source>
</evidence>
<dbReference type="AlphaFoldDB" id="A0A1L3GMR6"/>
<sequence length="403" mass="46043">MTLVEEALANNPDLQAAESRWRMAEHKVIPARSLDDPRLSFALSNYPVDSFSGDETPMTGKEIQLSQMFPFPGKLGAKEDMAKQQALWFRGVYEDAKGQLVQRVKDAWYLVYFQDQAIAITSENIAILQDFIRLTETRYEVGTGHQQDVLKAQVERSKLQDKLFNLEQQRITALADLNRLLNRPVATPMDAPKNLTLPPVDASLQQLIELSRSQRPLFGAYQAVIDRYQAQRRLKKLDYYPDFNVFAGYRQREDVPGDPVEGSDFVSAGVSINLPLWQGKRREAVAEADSGMRMARRQFEDFRNRVDFDISDQYAQMEKNRDLVELFKTGIIPQAEQSFEASLSAYQVGDVDFLNLLDSLMTSYRYQINYHRALADYGRSLAKLEAAVGQYLDPAFQTKLKPE</sequence>
<dbReference type="Proteomes" id="UP000182517">
    <property type="component" value="Chromosome"/>
</dbReference>
<dbReference type="SUPFAM" id="SSF56954">
    <property type="entry name" value="Outer membrane efflux proteins (OEP)"/>
    <property type="match status" value="1"/>
</dbReference>
<dbReference type="OrthoDB" id="9769048at2"/>
<dbReference type="Gene3D" id="1.20.1600.10">
    <property type="entry name" value="Outer membrane efflux proteins (OEP)"/>
    <property type="match status" value="1"/>
</dbReference>
<protein>
    <recommendedName>
        <fullName evidence="4">TolC family protein</fullName>
    </recommendedName>
</protein>
<accession>A0A1L3GMR6</accession>
<proteinExistence type="inferred from homology"/>
<evidence type="ECO:0008006" key="4">
    <source>
        <dbReference type="Google" id="ProtNLM"/>
    </source>
</evidence>
<dbReference type="GO" id="GO:0015562">
    <property type="term" value="F:efflux transmembrane transporter activity"/>
    <property type="evidence" value="ECO:0007669"/>
    <property type="project" value="InterPro"/>
</dbReference>
<dbReference type="InterPro" id="IPR010131">
    <property type="entry name" value="MdtP/NodT-like"/>
</dbReference>
<organism evidence="2 3">
    <name type="scientific">Syntrophotalea acetylenivorans</name>
    <dbReference type="NCBI Taxonomy" id="1842532"/>
    <lineage>
        <taxon>Bacteria</taxon>
        <taxon>Pseudomonadati</taxon>
        <taxon>Thermodesulfobacteriota</taxon>
        <taxon>Desulfuromonadia</taxon>
        <taxon>Desulfuromonadales</taxon>
        <taxon>Syntrophotaleaceae</taxon>
        <taxon>Syntrophotalea</taxon>
    </lineage>
</organism>
<dbReference type="STRING" id="1842532.A7E78_04675"/>
<dbReference type="PANTHER" id="PTHR30203">
    <property type="entry name" value="OUTER MEMBRANE CATION EFFLUX PROTEIN"/>
    <property type="match status" value="1"/>
</dbReference>
<dbReference type="Pfam" id="PF02321">
    <property type="entry name" value="OEP"/>
    <property type="match status" value="2"/>
</dbReference>
<keyword evidence="3" id="KW-1185">Reference proteome</keyword>
<dbReference type="InterPro" id="IPR003423">
    <property type="entry name" value="OMP_efflux"/>
</dbReference>
<name>A0A1L3GMR6_9BACT</name>
<comment type="similarity">
    <text evidence="1">Belongs to the outer membrane factor (OMF) (TC 1.B.17) family.</text>
</comment>